<dbReference type="EMBL" id="JACGWO010000001">
    <property type="protein sequence ID" value="KAK4439077.1"/>
    <property type="molecule type" value="Genomic_DNA"/>
</dbReference>
<reference evidence="1" key="1">
    <citation type="submission" date="2020-06" db="EMBL/GenBank/DDBJ databases">
        <authorList>
            <person name="Li T."/>
            <person name="Hu X."/>
            <person name="Zhang T."/>
            <person name="Song X."/>
            <person name="Zhang H."/>
            <person name="Dai N."/>
            <person name="Sheng W."/>
            <person name="Hou X."/>
            <person name="Wei L."/>
        </authorList>
    </citation>
    <scope>NUCLEOTIDE SEQUENCE</scope>
    <source>
        <strain evidence="1">3651</strain>
        <tissue evidence="1">Leaf</tissue>
    </source>
</reference>
<evidence type="ECO:0000313" key="2">
    <source>
        <dbReference type="Proteomes" id="UP001293254"/>
    </source>
</evidence>
<accession>A0AAE1YZG4</accession>
<proteinExistence type="predicted"/>
<dbReference type="AlphaFoldDB" id="A0AAE1YZG4"/>
<evidence type="ECO:0000313" key="1">
    <source>
        <dbReference type="EMBL" id="KAK4439077.1"/>
    </source>
</evidence>
<comment type="caution">
    <text evidence="1">The sequence shown here is derived from an EMBL/GenBank/DDBJ whole genome shotgun (WGS) entry which is preliminary data.</text>
</comment>
<gene>
    <name evidence="1" type="ORF">Salat_0242500</name>
</gene>
<keyword evidence="2" id="KW-1185">Reference proteome</keyword>
<dbReference type="Proteomes" id="UP001293254">
    <property type="component" value="Unassembled WGS sequence"/>
</dbReference>
<sequence>MAAPRPGPVTPARAVPRIELGSTRSSRHCLEHQPADRGAHLCLELGSTRSSRHCLEHQPRLEALGWFAGSARGSRQCLEHQLADRPARGQLTIDRLELGSAPAQGDSSWGGPHRLEVPRAGLCSGYVA</sequence>
<reference evidence="1" key="2">
    <citation type="journal article" date="2024" name="Plant">
        <title>Genomic evolution and insights into agronomic trait innovations of Sesamum species.</title>
        <authorList>
            <person name="Miao H."/>
            <person name="Wang L."/>
            <person name="Qu L."/>
            <person name="Liu H."/>
            <person name="Sun Y."/>
            <person name="Le M."/>
            <person name="Wang Q."/>
            <person name="Wei S."/>
            <person name="Zheng Y."/>
            <person name="Lin W."/>
            <person name="Duan Y."/>
            <person name="Cao H."/>
            <person name="Xiong S."/>
            <person name="Wang X."/>
            <person name="Wei L."/>
            <person name="Li C."/>
            <person name="Ma Q."/>
            <person name="Ju M."/>
            <person name="Zhao R."/>
            <person name="Li G."/>
            <person name="Mu C."/>
            <person name="Tian Q."/>
            <person name="Mei H."/>
            <person name="Zhang T."/>
            <person name="Gao T."/>
            <person name="Zhang H."/>
        </authorList>
    </citation>
    <scope>NUCLEOTIDE SEQUENCE</scope>
    <source>
        <strain evidence="1">3651</strain>
    </source>
</reference>
<protein>
    <submittedName>
        <fullName evidence="1">Uncharacterized protein</fullName>
    </submittedName>
</protein>
<organism evidence="1 2">
    <name type="scientific">Sesamum alatum</name>
    <dbReference type="NCBI Taxonomy" id="300844"/>
    <lineage>
        <taxon>Eukaryota</taxon>
        <taxon>Viridiplantae</taxon>
        <taxon>Streptophyta</taxon>
        <taxon>Embryophyta</taxon>
        <taxon>Tracheophyta</taxon>
        <taxon>Spermatophyta</taxon>
        <taxon>Magnoliopsida</taxon>
        <taxon>eudicotyledons</taxon>
        <taxon>Gunneridae</taxon>
        <taxon>Pentapetalae</taxon>
        <taxon>asterids</taxon>
        <taxon>lamiids</taxon>
        <taxon>Lamiales</taxon>
        <taxon>Pedaliaceae</taxon>
        <taxon>Sesamum</taxon>
    </lineage>
</organism>
<name>A0AAE1YZG4_9LAMI</name>